<evidence type="ECO:0000256" key="2">
    <source>
        <dbReference type="ARBA" id="ARBA00012162"/>
    </source>
</evidence>
<dbReference type="NCBIfam" id="TIGR01469">
    <property type="entry name" value="cobA_cysG_Cterm"/>
    <property type="match status" value="1"/>
</dbReference>
<dbReference type="FunFam" id="3.30.950.10:FF:000001">
    <property type="entry name" value="Siroheme synthase"/>
    <property type="match status" value="1"/>
</dbReference>
<keyword evidence="7" id="KW-0627">Porphyrin biosynthesis</keyword>
<dbReference type="InterPro" id="IPR014776">
    <property type="entry name" value="4pyrrole_Mease_sub2"/>
</dbReference>
<dbReference type="GO" id="GO:0004852">
    <property type="term" value="F:uroporphyrinogen-III synthase activity"/>
    <property type="evidence" value="ECO:0007669"/>
    <property type="project" value="InterPro"/>
</dbReference>
<dbReference type="RefSeq" id="WP_010010181.1">
    <property type="nucleotide sequence ID" value="NZ_AZCN01000004.1"/>
</dbReference>
<dbReference type="InterPro" id="IPR014777">
    <property type="entry name" value="4pyrrole_Mease_sub1"/>
</dbReference>
<evidence type="ECO:0000313" key="11">
    <source>
        <dbReference type="EMBL" id="KRK19031.1"/>
    </source>
</evidence>
<reference evidence="11 12" key="1">
    <citation type="journal article" date="2015" name="Genome Announc.">
        <title>Expanding the biotechnology potential of lactobacilli through comparative genomics of 213 strains and associated genera.</title>
        <authorList>
            <person name="Sun Z."/>
            <person name="Harris H.M."/>
            <person name="McCann A."/>
            <person name="Guo C."/>
            <person name="Argimon S."/>
            <person name="Zhang W."/>
            <person name="Yang X."/>
            <person name="Jeffery I.B."/>
            <person name="Cooney J.C."/>
            <person name="Kagawa T.F."/>
            <person name="Liu W."/>
            <person name="Song Y."/>
            <person name="Salvetti E."/>
            <person name="Wrobel A."/>
            <person name="Rasinkangas P."/>
            <person name="Parkhill J."/>
            <person name="Rea M.C."/>
            <person name="O'Sullivan O."/>
            <person name="Ritari J."/>
            <person name="Douillard F.P."/>
            <person name="Paul Ross R."/>
            <person name="Yang R."/>
            <person name="Briner A.E."/>
            <person name="Felis G.E."/>
            <person name="de Vos W.M."/>
            <person name="Barrangou R."/>
            <person name="Klaenhammer T.R."/>
            <person name="Caufield P.W."/>
            <person name="Cui Y."/>
            <person name="Zhang H."/>
            <person name="O'Toole P.W."/>
        </authorList>
    </citation>
    <scope>NUCLEOTIDE SEQUENCE [LARGE SCALE GENOMIC DNA]</scope>
    <source>
        <strain evidence="11 12">DSM 20001</strain>
    </source>
</reference>
<dbReference type="InterPro" id="IPR003043">
    <property type="entry name" value="Uropor_MeTrfase_CS"/>
</dbReference>
<dbReference type="FunFam" id="3.40.1010.10:FF:000001">
    <property type="entry name" value="Siroheme synthase"/>
    <property type="match status" value="1"/>
</dbReference>
<dbReference type="NCBIfam" id="NF004790">
    <property type="entry name" value="PRK06136.1"/>
    <property type="match status" value="1"/>
</dbReference>
<dbReference type="GO" id="GO:0032259">
    <property type="term" value="P:methylation"/>
    <property type="evidence" value="ECO:0007669"/>
    <property type="project" value="UniProtKB-KW"/>
</dbReference>
<evidence type="ECO:0000256" key="5">
    <source>
        <dbReference type="ARBA" id="ARBA00022679"/>
    </source>
</evidence>
<dbReference type="Gene3D" id="3.40.1010.10">
    <property type="entry name" value="Cobalt-precorrin-4 Transmethylase, Domain 1"/>
    <property type="match status" value="1"/>
</dbReference>
<dbReference type="PROSITE" id="PS00840">
    <property type="entry name" value="SUMT_2"/>
    <property type="match status" value="1"/>
</dbReference>
<evidence type="ECO:0000256" key="9">
    <source>
        <dbReference type="RuleBase" id="RU003960"/>
    </source>
</evidence>
<dbReference type="AlphaFoldDB" id="A0A0R1FK47"/>
<dbReference type="InterPro" id="IPR035996">
    <property type="entry name" value="4pyrrol_Methylase_sf"/>
</dbReference>
<keyword evidence="5 9" id="KW-0808">Transferase</keyword>
<evidence type="ECO:0000256" key="8">
    <source>
        <dbReference type="ARBA" id="ARBA00079776"/>
    </source>
</evidence>
<proteinExistence type="inferred from homology"/>
<evidence type="ECO:0000256" key="4">
    <source>
        <dbReference type="ARBA" id="ARBA00022603"/>
    </source>
</evidence>
<name>A0A0R1FK47_9LACO</name>
<comment type="caution">
    <text evidence="11">The sequence shown here is derived from an EMBL/GenBank/DDBJ whole genome shotgun (WGS) entry which is preliminary data.</text>
</comment>
<dbReference type="InterPro" id="IPR050161">
    <property type="entry name" value="Siro_Cobalamin_biosynth"/>
</dbReference>
<dbReference type="PANTHER" id="PTHR45790:SF3">
    <property type="entry name" value="S-ADENOSYL-L-METHIONINE-DEPENDENT UROPORPHYRINOGEN III METHYLTRANSFERASE, CHLOROPLASTIC"/>
    <property type="match status" value="1"/>
</dbReference>
<dbReference type="GO" id="GO:0019354">
    <property type="term" value="P:siroheme biosynthetic process"/>
    <property type="evidence" value="ECO:0007669"/>
    <property type="project" value="InterPro"/>
</dbReference>
<dbReference type="CDD" id="cd11642">
    <property type="entry name" value="SUMT"/>
    <property type="match status" value="1"/>
</dbReference>
<evidence type="ECO:0000256" key="6">
    <source>
        <dbReference type="ARBA" id="ARBA00022691"/>
    </source>
</evidence>
<dbReference type="SUPFAM" id="SSF53790">
    <property type="entry name" value="Tetrapyrrole methylase"/>
    <property type="match status" value="1"/>
</dbReference>
<dbReference type="GeneID" id="65916486"/>
<protein>
    <recommendedName>
        <fullName evidence="3">Uroporphyrinogen-III C-methyltransferase</fullName>
        <ecNumber evidence="2">2.1.1.107</ecNumber>
    </recommendedName>
    <alternativeName>
        <fullName evidence="8">Uroporphyrinogen III methylase</fullName>
    </alternativeName>
</protein>
<accession>A0A0R1FK47</accession>
<evidence type="ECO:0000259" key="10">
    <source>
        <dbReference type="Pfam" id="PF00590"/>
    </source>
</evidence>
<dbReference type="InterPro" id="IPR036108">
    <property type="entry name" value="4pyrrol_syn_uPrphyn_synt_sf"/>
</dbReference>
<dbReference type="Gene3D" id="3.40.50.10090">
    <property type="match status" value="2"/>
</dbReference>
<feature type="domain" description="Tetrapyrrole methylase" evidence="10">
    <location>
        <begin position="5"/>
        <end position="213"/>
    </location>
</feature>
<evidence type="ECO:0000256" key="7">
    <source>
        <dbReference type="ARBA" id="ARBA00023244"/>
    </source>
</evidence>
<dbReference type="PATRIC" id="fig|913848.6.peg.1514"/>
<dbReference type="EC" id="2.1.1.107" evidence="2"/>
<dbReference type="eggNOG" id="COG0007">
    <property type="taxonomic scope" value="Bacteria"/>
</dbReference>
<gene>
    <name evidence="11" type="ORF">FD22_GL001475</name>
</gene>
<keyword evidence="4 9" id="KW-0489">Methyltransferase</keyword>
<dbReference type="InterPro" id="IPR006366">
    <property type="entry name" value="CobA/CysG_C"/>
</dbReference>
<dbReference type="InterPro" id="IPR000878">
    <property type="entry name" value="4pyrrol_Mease"/>
</dbReference>
<dbReference type="GO" id="GO:0004851">
    <property type="term" value="F:uroporphyrin-III C-methyltransferase activity"/>
    <property type="evidence" value="ECO:0007669"/>
    <property type="project" value="UniProtKB-EC"/>
</dbReference>
<dbReference type="Pfam" id="PF00590">
    <property type="entry name" value="TP_methylase"/>
    <property type="match status" value="1"/>
</dbReference>
<sequence length="466" mass="50638">MSGLVSLIGAGPGAPEYLTRLGARRLHEADVVFYDRLVDPELLHLAPQAELIDVGKLPRFHKVKQGRIEQLLIEYAQQNKRVVRLKAGDPYVFGRGGEEGERLAAAGIDFEVVPGITSAIAGLAAAGIPITHRDYASSFHIITGHRQKTNGGLNWANIAQQEGTLVFLMGMSQLPRIVAELRQHGKAATTPVAIIQWATHWNQRVVTAPLAKIVSTVRQQKIGAPSLIVVGDVVKLRTVLQAPATPLTGKHILIPAAQPSRLAQLLTDRGAFVGRFERSTPQPLPIKSPNFTAYQTLVVTDIVAFAELQQQLLAAGQDLRVLAHLRLIATSQRVAKGLQKYGLLVDDCMPLAQLDLTAPSLLIISAAPAQSTQGATWLATYQHRLPTQDQLRLRQYQAAIFPSTQAVADLFNSVRPSQRQQLQQLPSFAMGEQVAAALIAQGVQRVYGSQPSYTAVLDKIEGWCQA</sequence>
<evidence type="ECO:0000256" key="3">
    <source>
        <dbReference type="ARBA" id="ARBA00018323"/>
    </source>
</evidence>
<dbReference type="Gene3D" id="3.30.950.10">
    <property type="entry name" value="Methyltransferase, Cobalt-precorrin-4 Transmethylase, Domain 2"/>
    <property type="match status" value="1"/>
</dbReference>
<comment type="similarity">
    <text evidence="1 9">Belongs to the precorrin methyltransferase family.</text>
</comment>
<evidence type="ECO:0000313" key="12">
    <source>
        <dbReference type="Proteomes" id="UP000051181"/>
    </source>
</evidence>
<dbReference type="PANTHER" id="PTHR45790">
    <property type="entry name" value="SIROHEME SYNTHASE-RELATED"/>
    <property type="match status" value="1"/>
</dbReference>
<keyword evidence="6" id="KW-0949">S-adenosyl-L-methionine</keyword>
<dbReference type="EMBL" id="AZCN01000004">
    <property type="protein sequence ID" value="KRK19031.1"/>
    <property type="molecule type" value="Genomic_DNA"/>
</dbReference>
<dbReference type="SUPFAM" id="SSF69618">
    <property type="entry name" value="HemD-like"/>
    <property type="match status" value="1"/>
</dbReference>
<dbReference type="Proteomes" id="UP000051181">
    <property type="component" value="Unassembled WGS sequence"/>
</dbReference>
<evidence type="ECO:0000256" key="1">
    <source>
        <dbReference type="ARBA" id="ARBA00005879"/>
    </source>
</evidence>
<organism evidence="11 12">
    <name type="scientific">Loigolactobacillus coryniformis subsp. coryniformis KCTC 3167 = DSM 20001</name>
    <dbReference type="NCBI Taxonomy" id="913848"/>
    <lineage>
        <taxon>Bacteria</taxon>
        <taxon>Bacillati</taxon>
        <taxon>Bacillota</taxon>
        <taxon>Bacilli</taxon>
        <taxon>Lactobacillales</taxon>
        <taxon>Lactobacillaceae</taxon>
        <taxon>Loigolactobacillus</taxon>
    </lineage>
</organism>